<dbReference type="Pfam" id="PF12729">
    <property type="entry name" value="4HB_MCP_1"/>
    <property type="match status" value="1"/>
</dbReference>
<proteinExistence type="inferred from homology"/>
<dbReference type="InterPro" id="IPR024478">
    <property type="entry name" value="HlyB_4HB_MCP"/>
</dbReference>
<evidence type="ECO:0000256" key="1">
    <source>
        <dbReference type="ARBA" id="ARBA00022692"/>
    </source>
</evidence>
<dbReference type="CDD" id="cd06225">
    <property type="entry name" value="HAMP"/>
    <property type="match status" value="1"/>
</dbReference>
<dbReference type="PANTHER" id="PTHR32089:SF112">
    <property type="entry name" value="LYSOZYME-LIKE PROTEIN-RELATED"/>
    <property type="match status" value="1"/>
</dbReference>
<evidence type="ECO:0000256" key="2">
    <source>
        <dbReference type="ARBA" id="ARBA00022989"/>
    </source>
</evidence>
<evidence type="ECO:0000313" key="10">
    <source>
        <dbReference type="Proteomes" id="UP001197247"/>
    </source>
</evidence>
<comment type="caution">
    <text evidence="9">The sequence shown here is derived from an EMBL/GenBank/DDBJ whole genome shotgun (WGS) entry which is preliminary data.</text>
</comment>
<dbReference type="PRINTS" id="PR00260">
    <property type="entry name" value="CHEMTRNSDUCR"/>
</dbReference>
<keyword evidence="3 5" id="KW-0807">Transducer</keyword>
<evidence type="ECO:0000259" key="8">
    <source>
        <dbReference type="PROSITE" id="PS50885"/>
    </source>
</evidence>
<dbReference type="Pfam" id="PF00672">
    <property type="entry name" value="HAMP"/>
    <property type="match status" value="1"/>
</dbReference>
<dbReference type="SMART" id="SM00304">
    <property type="entry name" value="HAMP"/>
    <property type="match status" value="1"/>
</dbReference>
<dbReference type="InterPro" id="IPR003660">
    <property type="entry name" value="HAMP_dom"/>
</dbReference>
<dbReference type="InterPro" id="IPR004090">
    <property type="entry name" value="Chemotax_Me-accpt_rcpt"/>
</dbReference>
<dbReference type="PROSITE" id="PS50111">
    <property type="entry name" value="CHEMOTAXIS_TRANSDUC_2"/>
    <property type="match status" value="1"/>
</dbReference>
<organism evidence="9 10">
    <name type="scientific">Kineosporia corallincola</name>
    <dbReference type="NCBI Taxonomy" id="2835133"/>
    <lineage>
        <taxon>Bacteria</taxon>
        <taxon>Bacillati</taxon>
        <taxon>Actinomycetota</taxon>
        <taxon>Actinomycetes</taxon>
        <taxon>Kineosporiales</taxon>
        <taxon>Kineosporiaceae</taxon>
        <taxon>Kineosporia</taxon>
    </lineage>
</organism>
<evidence type="ECO:0000259" key="7">
    <source>
        <dbReference type="PROSITE" id="PS50111"/>
    </source>
</evidence>
<evidence type="ECO:0000256" key="6">
    <source>
        <dbReference type="SAM" id="Phobius"/>
    </source>
</evidence>
<dbReference type="InterPro" id="IPR004089">
    <property type="entry name" value="MCPsignal_dom"/>
</dbReference>
<sequence>MSVSAVSRAPGRSPRQRFADLKLSAKILTLVGLALLLTVAVGYTGSSAVNNVQNKARHTGEVTAAQVSLAKDATTSLARYRRFVLQAGLSYTQEDIDAAKAGMEKNATVVTDALNTLNQQNPTAAQKQLISDGLSLLTQMLSIYQDRLAPLAESTALLTGAEYRELGDRVKTDFNPTADEALTKTGGLADSYTEAMNEAVASGASAASSATRMIWIFTVLGALLLVLFGYWIAQLVANSVARVRDAIDALAAGDLTHSVPAEARDEIGQMARSLNAAQASLRQAMHEISGTAGTLAGSAEELTAVSSQIAANSDQATNQAHALGATSSQVSSNVQTVAAGTEEMSASIREIAQSSSEAVRVAASAVSEAAQAGETVAKLGSSSEEIGNVVKTITTIAEQTNLLALNATIEAARAGDAGKGFAVVAEEVKQLAQETARATEDISHRVEAIQTDTRAAVDAIDRITRTIEDINSFQTTIASAVEEQTAVTNEISRTISEAAGGSTSIANDVQSVARAAESSGQGIADAQRAATELANLSSNLQTLVSRFRS</sequence>
<evidence type="ECO:0000256" key="3">
    <source>
        <dbReference type="ARBA" id="ARBA00023224"/>
    </source>
</evidence>
<comment type="similarity">
    <text evidence="4">Belongs to the methyl-accepting chemotaxis (MCP) protein family.</text>
</comment>
<evidence type="ECO:0000313" key="9">
    <source>
        <dbReference type="EMBL" id="MBT0770776.1"/>
    </source>
</evidence>
<reference evidence="9 10" key="1">
    <citation type="submission" date="2021-05" db="EMBL/GenBank/DDBJ databases">
        <title>Kineosporia and Streptomyces sp. nov. two new marine actinobacteria isolated from Coral.</title>
        <authorList>
            <person name="Buangrab K."/>
            <person name="Sutthacheep M."/>
            <person name="Yeemin T."/>
            <person name="Harunari E."/>
            <person name="Igarashi Y."/>
            <person name="Kanchanasin P."/>
            <person name="Tanasupawat S."/>
            <person name="Phongsopitanun W."/>
        </authorList>
    </citation>
    <scope>NUCLEOTIDE SEQUENCE [LARGE SCALE GENOMIC DNA]</scope>
    <source>
        <strain evidence="9 10">J2-2</strain>
    </source>
</reference>
<dbReference type="SMART" id="SM00283">
    <property type="entry name" value="MA"/>
    <property type="match status" value="1"/>
</dbReference>
<name>A0ABS5TI45_9ACTN</name>
<feature type="domain" description="HAMP" evidence="8">
    <location>
        <begin position="234"/>
        <end position="286"/>
    </location>
</feature>
<accession>A0ABS5TI45</accession>
<evidence type="ECO:0000256" key="5">
    <source>
        <dbReference type="PROSITE-ProRule" id="PRU00284"/>
    </source>
</evidence>
<evidence type="ECO:0000256" key="4">
    <source>
        <dbReference type="ARBA" id="ARBA00029447"/>
    </source>
</evidence>
<dbReference type="Pfam" id="PF00015">
    <property type="entry name" value="MCPsignal"/>
    <property type="match status" value="1"/>
</dbReference>
<feature type="transmembrane region" description="Helical" evidence="6">
    <location>
        <begin position="213"/>
        <end position="233"/>
    </location>
</feature>
<dbReference type="PANTHER" id="PTHR32089">
    <property type="entry name" value="METHYL-ACCEPTING CHEMOTAXIS PROTEIN MCPB"/>
    <property type="match status" value="1"/>
</dbReference>
<keyword evidence="6" id="KW-0472">Membrane</keyword>
<keyword evidence="1 6" id="KW-0812">Transmembrane</keyword>
<gene>
    <name evidence="9" type="ORF">KIH74_17670</name>
</gene>
<keyword evidence="2 6" id="KW-1133">Transmembrane helix</keyword>
<dbReference type="SUPFAM" id="SSF58104">
    <property type="entry name" value="Methyl-accepting chemotaxis protein (MCP) signaling domain"/>
    <property type="match status" value="1"/>
</dbReference>
<dbReference type="Gene3D" id="1.10.287.950">
    <property type="entry name" value="Methyl-accepting chemotaxis protein"/>
    <property type="match status" value="1"/>
</dbReference>
<keyword evidence="10" id="KW-1185">Reference proteome</keyword>
<protein>
    <submittedName>
        <fullName evidence="9">Methyl-accepting chemotaxis protein</fullName>
    </submittedName>
</protein>
<feature type="domain" description="Methyl-accepting transducer" evidence="7">
    <location>
        <begin position="298"/>
        <end position="527"/>
    </location>
</feature>
<dbReference type="EMBL" id="JAHBAY010000007">
    <property type="protein sequence ID" value="MBT0770776.1"/>
    <property type="molecule type" value="Genomic_DNA"/>
</dbReference>
<dbReference type="Proteomes" id="UP001197247">
    <property type="component" value="Unassembled WGS sequence"/>
</dbReference>
<dbReference type="PROSITE" id="PS50885">
    <property type="entry name" value="HAMP"/>
    <property type="match status" value="1"/>
</dbReference>